<accession>A0A1M6IZ52</accession>
<dbReference type="AlphaFoldDB" id="A0A1M6IZ52"/>
<dbReference type="Pfam" id="PF18024">
    <property type="entry name" value="HTH_50"/>
    <property type="match status" value="1"/>
</dbReference>
<evidence type="ECO:0000313" key="3">
    <source>
        <dbReference type="Proteomes" id="UP000184052"/>
    </source>
</evidence>
<organism evidence="2 3">
    <name type="scientific">Dethiosulfatibacter aminovorans DSM 17477</name>
    <dbReference type="NCBI Taxonomy" id="1121476"/>
    <lineage>
        <taxon>Bacteria</taxon>
        <taxon>Bacillati</taxon>
        <taxon>Bacillota</taxon>
        <taxon>Tissierellia</taxon>
        <taxon>Dethiosulfatibacter</taxon>
    </lineage>
</organism>
<dbReference type="Proteomes" id="UP000184052">
    <property type="component" value="Unassembled WGS sequence"/>
</dbReference>
<keyword evidence="3" id="KW-1185">Reference proteome</keyword>
<dbReference type="InterPro" id="IPR030828">
    <property type="entry name" value="HTH_TyrR"/>
</dbReference>
<gene>
    <name evidence="2" type="ORF">SAMN02745751_02461</name>
</gene>
<dbReference type="InterPro" id="IPR009057">
    <property type="entry name" value="Homeodomain-like_sf"/>
</dbReference>
<dbReference type="SUPFAM" id="SSF46689">
    <property type="entry name" value="Homeodomain-like"/>
    <property type="match status" value="1"/>
</dbReference>
<dbReference type="Gene3D" id="1.10.10.60">
    <property type="entry name" value="Homeodomain-like"/>
    <property type="match status" value="1"/>
</dbReference>
<dbReference type="GO" id="GO:0003677">
    <property type="term" value="F:DNA binding"/>
    <property type="evidence" value="ECO:0007669"/>
    <property type="project" value="UniProtKB-KW"/>
</dbReference>
<feature type="domain" description="TyrR-like helix-turn-helix" evidence="1">
    <location>
        <begin position="20"/>
        <end position="64"/>
    </location>
</feature>
<proteinExistence type="predicted"/>
<reference evidence="2 3" key="1">
    <citation type="submission" date="2016-11" db="EMBL/GenBank/DDBJ databases">
        <authorList>
            <person name="Jaros S."/>
            <person name="Januszkiewicz K."/>
            <person name="Wedrychowicz H."/>
        </authorList>
    </citation>
    <scope>NUCLEOTIDE SEQUENCE [LARGE SCALE GENOMIC DNA]</scope>
    <source>
        <strain evidence="2 3">DSM 17477</strain>
    </source>
</reference>
<dbReference type="EMBL" id="FQZL01000019">
    <property type="protein sequence ID" value="SHJ39647.1"/>
    <property type="molecule type" value="Genomic_DNA"/>
</dbReference>
<protein>
    <submittedName>
        <fullName evidence="2">Regulatory protein, Fis family</fullName>
    </submittedName>
</protein>
<name>A0A1M6IZ52_9FIRM</name>
<sequence length="70" mass="8222">MKDIEKNEIEITIKIDTVMPLRDAKAIVERELITKVMEKVKSTYKAAEILQVSQATISRKSKRYNDEIYY</sequence>
<evidence type="ECO:0000313" key="2">
    <source>
        <dbReference type="EMBL" id="SHJ39647.1"/>
    </source>
</evidence>
<dbReference type="RefSeq" id="WP_073049878.1">
    <property type="nucleotide sequence ID" value="NZ_FQZL01000019.1"/>
</dbReference>
<evidence type="ECO:0000259" key="1">
    <source>
        <dbReference type="Pfam" id="PF18024"/>
    </source>
</evidence>
<dbReference type="STRING" id="1121476.SAMN02745751_02461"/>